<evidence type="ECO:0000313" key="4">
    <source>
        <dbReference type="EMBL" id="MBC5640854.1"/>
    </source>
</evidence>
<keyword evidence="3" id="KW-0472">Membrane</keyword>
<comment type="subcellular location">
    <subcellularLocation>
        <location evidence="1">Membrane</location>
        <topology evidence="1">Multi-pass membrane protein</topology>
    </subcellularLocation>
</comment>
<proteinExistence type="inferred from homology"/>
<reference evidence="4" key="1">
    <citation type="submission" date="2020-08" db="EMBL/GenBank/DDBJ databases">
        <title>Genome public.</title>
        <authorList>
            <person name="Liu C."/>
            <person name="Sun Q."/>
        </authorList>
    </citation>
    <scope>NUCLEOTIDE SEQUENCE</scope>
    <source>
        <strain evidence="4">NSJ-42</strain>
    </source>
</reference>
<dbReference type="PANTHER" id="PTHR34703">
    <property type="entry name" value="ANTIPORTER SUBUNIT MNHG2-RELATED"/>
    <property type="match status" value="1"/>
</dbReference>
<keyword evidence="5" id="KW-1185">Reference proteome</keyword>
<dbReference type="PANTHER" id="PTHR34703:SF1">
    <property type="entry name" value="ANTIPORTER SUBUNIT MNHG2-RELATED"/>
    <property type="match status" value="1"/>
</dbReference>
<feature type="transmembrane region" description="Helical" evidence="3">
    <location>
        <begin position="39"/>
        <end position="60"/>
    </location>
</feature>
<evidence type="ECO:0000313" key="5">
    <source>
        <dbReference type="Proteomes" id="UP000662088"/>
    </source>
</evidence>
<evidence type="ECO:0000256" key="2">
    <source>
        <dbReference type="ARBA" id="ARBA00008404"/>
    </source>
</evidence>
<comment type="similarity">
    <text evidence="2">Belongs to the CPA3 antiporters (TC 2.A.63) subunit G family.</text>
</comment>
<dbReference type="Proteomes" id="UP000662088">
    <property type="component" value="Unassembled WGS sequence"/>
</dbReference>
<dbReference type="AlphaFoldDB" id="A0A8I0DNX2"/>
<name>A0A8I0DNX2_9CLOT</name>
<sequence length="113" mass="12520">MGIWEIIILILIIMGIFFTFAGVVGILRMPDTLCRLQSSTNIATMGAMPIALACSIYGFLNNNISIGIKSLIIIFFLLITNPVASHAMAKAAYKHLDEKSNKVKYDHYGRDIK</sequence>
<dbReference type="RefSeq" id="WP_022211529.1">
    <property type="nucleotide sequence ID" value="NZ_JACOOQ010000018.1"/>
</dbReference>
<keyword evidence="3" id="KW-1133">Transmembrane helix</keyword>
<dbReference type="EMBL" id="JACOOQ010000018">
    <property type="protein sequence ID" value="MBC5640854.1"/>
    <property type="molecule type" value="Genomic_DNA"/>
</dbReference>
<dbReference type="InterPro" id="IPR005133">
    <property type="entry name" value="PhaG_MnhG_YufB"/>
</dbReference>
<comment type="caution">
    <text evidence="4">The sequence shown here is derived from an EMBL/GenBank/DDBJ whole genome shotgun (WGS) entry which is preliminary data.</text>
</comment>
<organism evidence="4 5">
    <name type="scientific">Clostridium lentum</name>
    <dbReference type="NCBI Taxonomy" id="2763037"/>
    <lineage>
        <taxon>Bacteria</taxon>
        <taxon>Bacillati</taxon>
        <taxon>Bacillota</taxon>
        <taxon>Clostridia</taxon>
        <taxon>Eubacteriales</taxon>
        <taxon>Clostridiaceae</taxon>
        <taxon>Clostridium</taxon>
    </lineage>
</organism>
<dbReference type="GO" id="GO:0015385">
    <property type="term" value="F:sodium:proton antiporter activity"/>
    <property type="evidence" value="ECO:0007669"/>
    <property type="project" value="TreeGrafter"/>
</dbReference>
<feature type="transmembrane region" description="Helical" evidence="3">
    <location>
        <begin position="6"/>
        <end position="27"/>
    </location>
</feature>
<evidence type="ECO:0000256" key="1">
    <source>
        <dbReference type="ARBA" id="ARBA00004141"/>
    </source>
</evidence>
<accession>A0A8I0DNX2</accession>
<evidence type="ECO:0000256" key="3">
    <source>
        <dbReference type="SAM" id="Phobius"/>
    </source>
</evidence>
<feature type="transmembrane region" description="Helical" evidence="3">
    <location>
        <begin position="66"/>
        <end position="84"/>
    </location>
</feature>
<protein>
    <submittedName>
        <fullName evidence="4">Monovalent cation/H(+) antiporter subunit G</fullName>
    </submittedName>
</protein>
<dbReference type="Pfam" id="PF03334">
    <property type="entry name" value="PhaG_MnhG_YufB"/>
    <property type="match status" value="1"/>
</dbReference>
<gene>
    <name evidence="4" type="ORF">H8R92_10555</name>
</gene>
<dbReference type="NCBIfam" id="TIGR01300">
    <property type="entry name" value="CPA3_mnhG_phaG"/>
    <property type="match status" value="1"/>
</dbReference>
<keyword evidence="3" id="KW-0812">Transmembrane</keyword>